<keyword evidence="2" id="KW-1185">Reference proteome</keyword>
<accession>A0ACC0URH5</accession>
<organism evidence="1 2">
    <name type="scientific">Trichothecium roseum</name>
    <dbReference type="NCBI Taxonomy" id="47278"/>
    <lineage>
        <taxon>Eukaryota</taxon>
        <taxon>Fungi</taxon>
        <taxon>Dikarya</taxon>
        <taxon>Ascomycota</taxon>
        <taxon>Pezizomycotina</taxon>
        <taxon>Sordariomycetes</taxon>
        <taxon>Hypocreomycetidae</taxon>
        <taxon>Hypocreales</taxon>
        <taxon>Hypocreales incertae sedis</taxon>
        <taxon>Trichothecium</taxon>
    </lineage>
</organism>
<proteinExistence type="predicted"/>
<dbReference type="EMBL" id="CM047948">
    <property type="protein sequence ID" value="KAI9896340.1"/>
    <property type="molecule type" value="Genomic_DNA"/>
</dbReference>
<dbReference type="Proteomes" id="UP001163324">
    <property type="component" value="Chromosome 9"/>
</dbReference>
<name>A0ACC0URH5_9HYPO</name>
<sequence length="785" mass="87853">MDPDSAESPLTIESRKSKSPHSGDDVEQRPVKKQKGGNKDQKPGTHRRQAACQACRLRKVKCDKKRPTCALCKASGVICEYLGDSGDKITLETATSTILDRLDSLHQELNSVKQAAHEQKYFQARPRFVQPGLHHDALPIGSHPVPLPTPPASFEPSRDFLRIPPQRGCADAILQWEIFDQKYPSNYIVGCLFSPDTAEPSILGRSPGSPSADLVASPTSLLPVEEEQIPALVDRFLQNSYTKNPIVDVEALVKQARQCADNGVGWDGWSCLVLLACALGSVAKPFDRSNPNRSGSSSARVYARELQQGDSCFTLASRRLGSLKYSMLGAQCNFFAGVYLMYTLRPLQSWHYFYQASIFCQFYLRQRHGLSDTFAEVLTAPSHTLNPVDRKARRIEQSLYWSCFKSECEFRVELPLPQSEISLGEYPNLFPSPPSPVPHDFLIDATQHRASLGHASPTARHIGMSQGQGFEDTHGKTPEELELRRHANRLCNEEESWYYYLTEIALRRISNRIINSFFNQGRSSWLNIRPLLRIAQEFEAQVSSWSAHLPPAMQQYETSSIIRAPHLNYMSESAGSHVSRELSWAIDNRLLEMQTWLYQPFLYYLIHAGSHDGRFDDFSMESPLDGRQHVDNLLHPFSPTASSSHSFDYAAGPGQIPTSQPQPMDSNDLSVLHSLINSGIECCFKTIEVRSRGHRHHGLWYDLRSLMSASLILLGIVKSGNEAWIPGGAEMLWGTPGELNSDGSVPIGGKLGKVMSQFEFWAAEAPDMMRHRDILESVVRDARGS</sequence>
<reference evidence="1" key="1">
    <citation type="submission" date="2022-10" db="EMBL/GenBank/DDBJ databases">
        <title>Complete Genome of Trichothecium roseum strain YXFP-22015, a Plant Pathogen Isolated from Citrus.</title>
        <authorList>
            <person name="Wang Y."/>
            <person name="Zhu L."/>
        </authorList>
    </citation>
    <scope>NUCLEOTIDE SEQUENCE</scope>
    <source>
        <strain evidence="1">YXFP-22015</strain>
    </source>
</reference>
<evidence type="ECO:0000313" key="1">
    <source>
        <dbReference type="EMBL" id="KAI9896340.1"/>
    </source>
</evidence>
<evidence type="ECO:0000313" key="2">
    <source>
        <dbReference type="Proteomes" id="UP001163324"/>
    </source>
</evidence>
<gene>
    <name evidence="1" type="ORF">N3K66_008512</name>
</gene>
<protein>
    <submittedName>
        <fullName evidence="1">Uncharacterized protein</fullName>
    </submittedName>
</protein>
<comment type="caution">
    <text evidence="1">The sequence shown here is derived from an EMBL/GenBank/DDBJ whole genome shotgun (WGS) entry which is preliminary data.</text>
</comment>